<dbReference type="eggNOG" id="ENOG50336AD">
    <property type="taxonomic scope" value="Bacteria"/>
</dbReference>
<sequence precursor="true">MNKHLMWFATVPALLFANVAHAQQYPMLDNVANRLVQKYQQSSCEQLFQERAAKKGVPPSPGEQKVIQAMRSDPQMRAEFINRIAAPIANKMFECGMIP</sequence>
<gene>
    <name evidence="2" type="ordered locus">Bphy_4531</name>
</gene>
<dbReference type="OrthoDB" id="9008844at2"/>
<evidence type="ECO:0000313" key="2">
    <source>
        <dbReference type="EMBL" id="ACC73643.1"/>
    </source>
</evidence>
<organism evidence="2 3">
    <name type="scientific">Paraburkholderia phymatum (strain DSM 17167 / CIP 108236 / LMG 21445 / STM815)</name>
    <name type="common">Burkholderia phymatum</name>
    <dbReference type="NCBI Taxonomy" id="391038"/>
    <lineage>
        <taxon>Bacteria</taxon>
        <taxon>Pseudomonadati</taxon>
        <taxon>Pseudomonadota</taxon>
        <taxon>Betaproteobacteria</taxon>
        <taxon>Burkholderiales</taxon>
        <taxon>Burkholderiaceae</taxon>
        <taxon>Paraburkholderia</taxon>
    </lineage>
</organism>
<accession>B2JQV2</accession>
<dbReference type="KEGG" id="bph:Bphy_4531"/>
<keyword evidence="1" id="KW-0732">Signal</keyword>
<dbReference type="AlphaFoldDB" id="B2JQV2"/>
<keyword evidence="3" id="KW-1185">Reference proteome</keyword>
<evidence type="ECO:0000256" key="1">
    <source>
        <dbReference type="SAM" id="SignalP"/>
    </source>
</evidence>
<evidence type="ECO:0000313" key="3">
    <source>
        <dbReference type="Proteomes" id="UP000001192"/>
    </source>
</evidence>
<proteinExistence type="predicted"/>
<dbReference type="Proteomes" id="UP000001192">
    <property type="component" value="Chromosome 2"/>
</dbReference>
<name>B2JQV2_PARP8</name>
<dbReference type="EMBL" id="CP001044">
    <property type="protein sequence ID" value="ACC73643.1"/>
    <property type="molecule type" value="Genomic_DNA"/>
</dbReference>
<dbReference type="RefSeq" id="WP_012403815.1">
    <property type="nucleotide sequence ID" value="NC_010623.1"/>
</dbReference>
<dbReference type="STRING" id="391038.Bphy_4531"/>
<feature type="chain" id="PRO_5002779577" evidence="1">
    <location>
        <begin position="23"/>
        <end position="99"/>
    </location>
</feature>
<dbReference type="HOGENOM" id="CLU_2379601_0_0_4"/>
<protein>
    <submittedName>
        <fullName evidence="2">Uncharacterized protein</fullName>
    </submittedName>
</protein>
<reference evidence="3" key="1">
    <citation type="journal article" date="2014" name="Stand. Genomic Sci.">
        <title>Complete genome sequence of Burkholderia phymatum STM815(T), a broad host range and efficient nitrogen-fixing symbiont of Mimosa species.</title>
        <authorList>
            <person name="Moulin L."/>
            <person name="Klonowska A."/>
            <person name="Caroline B."/>
            <person name="Booth K."/>
            <person name="Vriezen J.A."/>
            <person name="Melkonian R."/>
            <person name="James E.K."/>
            <person name="Young J.P."/>
            <person name="Bena G."/>
            <person name="Hauser L."/>
            <person name="Land M."/>
            <person name="Kyrpides N."/>
            <person name="Bruce D."/>
            <person name="Chain P."/>
            <person name="Copeland A."/>
            <person name="Pitluck S."/>
            <person name="Woyke T."/>
            <person name="Lizotte-Waniewski M."/>
            <person name="Bristow J."/>
            <person name="Riley M."/>
        </authorList>
    </citation>
    <scope>NUCLEOTIDE SEQUENCE [LARGE SCALE GENOMIC DNA]</scope>
    <source>
        <strain evidence="3">DSM 17167 / CIP 108236 / LMG 21445 / STM815</strain>
    </source>
</reference>
<feature type="signal peptide" evidence="1">
    <location>
        <begin position="1"/>
        <end position="22"/>
    </location>
</feature>